<evidence type="ECO:0000313" key="1">
    <source>
        <dbReference type="EMBL" id="KIM82641.1"/>
    </source>
</evidence>
<organism evidence="1 2">
    <name type="scientific">Piloderma croceum (strain F 1598)</name>
    <dbReference type="NCBI Taxonomy" id="765440"/>
    <lineage>
        <taxon>Eukaryota</taxon>
        <taxon>Fungi</taxon>
        <taxon>Dikarya</taxon>
        <taxon>Basidiomycota</taxon>
        <taxon>Agaricomycotina</taxon>
        <taxon>Agaricomycetes</taxon>
        <taxon>Agaricomycetidae</taxon>
        <taxon>Atheliales</taxon>
        <taxon>Atheliaceae</taxon>
        <taxon>Piloderma</taxon>
    </lineage>
</organism>
<reference evidence="1 2" key="1">
    <citation type="submission" date="2014-04" db="EMBL/GenBank/DDBJ databases">
        <authorList>
            <consortium name="DOE Joint Genome Institute"/>
            <person name="Kuo A."/>
            <person name="Tarkka M."/>
            <person name="Buscot F."/>
            <person name="Kohler A."/>
            <person name="Nagy L.G."/>
            <person name="Floudas D."/>
            <person name="Copeland A."/>
            <person name="Barry K.W."/>
            <person name="Cichocki N."/>
            <person name="Veneault-Fourrey C."/>
            <person name="LaButti K."/>
            <person name="Lindquist E.A."/>
            <person name="Lipzen A."/>
            <person name="Lundell T."/>
            <person name="Morin E."/>
            <person name="Murat C."/>
            <person name="Sun H."/>
            <person name="Tunlid A."/>
            <person name="Henrissat B."/>
            <person name="Grigoriev I.V."/>
            <person name="Hibbett D.S."/>
            <person name="Martin F."/>
            <person name="Nordberg H.P."/>
            <person name="Cantor M.N."/>
            <person name="Hua S.X."/>
        </authorList>
    </citation>
    <scope>NUCLEOTIDE SEQUENCE [LARGE SCALE GENOMIC DNA]</scope>
    <source>
        <strain evidence="1 2">F 1598</strain>
    </source>
</reference>
<name>A0A0C3FVT2_PILCF</name>
<dbReference type="InParanoid" id="A0A0C3FVT2"/>
<accession>A0A0C3FVT2</accession>
<dbReference type="AlphaFoldDB" id="A0A0C3FVT2"/>
<gene>
    <name evidence="1" type="ORF">PILCRDRAFT_88634</name>
</gene>
<reference evidence="2" key="2">
    <citation type="submission" date="2015-01" db="EMBL/GenBank/DDBJ databases">
        <title>Evolutionary Origins and Diversification of the Mycorrhizal Mutualists.</title>
        <authorList>
            <consortium name="DOE Joint Genome Institute"/>
            <consortium name="Mycorrhizal Genomics Consortium"/>
            <person name="Kohler A."/>
            <person name="Kuo A."/>
            <person name="Nagy L.G."/>
            <person name="Floudas D."/>
            <person name="Copeland A."/>
            <person name="Barry K.W."/>
            <person name="Cichocki N."/>
            <person name="Veneault-Fourrey C."/>
            <person name="LaButti K."/>
            <person name="Lindquist E.A."/>
            <person name="Lipzen A."/>
            <person name="Lundell T."/>
            <person name="Morin E."/>
            <person name="Murat C."/>
            <person name="Riley R."/>
            <person name="Ohm R."/>
            <person name="Sun H."/>
            <person name="Tunlid A."/>
            <person name="Henrissat B."/>
            <person name="Grigoriev I.V."/>
            <person name="Hibbett D.S."/>
            <person name="Martin F."/>
        </authorList>
    </citation>
    <scope>NUCLEOTIDE SEQUENCE [LARGE SCALE GENOMIC DNA]</scope>
    <source>
        <strain evidence="2">F 1598</strain>
    </source>
</reference>
<dbReference type="HOGENOM" id="CLU_444174_0_0_1"/>
<keyword evidence="2" id="KW-1185">Reference proteome</keyword>
<dbReference type="EMBL" id="KN832994">
    <property type="protein sequence ID" value="KIM82641.1"/>
    <property type="molecule type" value="Genomic_DNA"/>
</dbReference>
<proteinExistence type="predicted"/>
<evidence type="ECO:0000313" key="2">
    <source>
        <dbReference type="Proteomes" id="UP000054166"/>
    </source>
</evidence>
<protein>
    <submittedName>
        <fullName evidence="1">Uncharacterized protein</fullName>
    </submittedName>
</protein>
<dbReference type="Proteomes" id="UP000054166">
    <property type="component" value="Unassembled WGS sequence"/>
</dbReference>
<sequence>MATPDLSAEHLKAIRSWLVSGRMLAEYKSFPWPTDLTLGLAFSEVHFAAWDNLDARMTQADDVYALNPLQVPSELVQMTQLKWLGRMTIAKIKNSAEIVAGSVLNSDKKARYEDHIPQRDKTLANVVHLAKDLTSLHGQYNPAWMASDVLCEGREKQWDHQKDYLLLCGWPIFSRCLEVSEEASFDFPPQRMQLKNKILPMVNTFPPGGDVGGHGHGELSWLRRCGLFDAHLDPSIAGDGDGAGLTLQLAPIIGLLRSTYIISPQLTFIGQHSGHLSWLLERNSLCSGLSSGLGSPMPALFRLQSSANILHRQLTVQVGSHLFVLRHHCQSFWQDFLVDRTVGSIDQPKRCECRATKECCLWFWEAVEVTGHIIGQPLTDLSFGVLGGDLQHGGWMRVGGRHLLSIPMSDLIKLREDLVQFAAQAATTHTQYIQHLAGSDACNQLAKVQYLQELADLLYMAHGFTSEEDKQLAHTVYVDPFLPMVESLQAANMPRVELPKSKQPLLMPASDPQPASGLLPASNSLPAHHYLSTPHNLLPALKAGLDLLYNNLQLSDYERAKMVWDFLIHKNTMDLLMVELQDIYFGLGMIDKITQHQGVKISRILEGGITREYIH</sequence>